<dbReference type="RefSeq" id="WP_307121542.1">
    <property type="nucleotide sequence ID" value="NZ_JAUSTM010000006.1"/>
</dbReference>
<comment type="caution">
    <text evidence="2">The sequence shown here is derived from an EMBL/GenBank/DDBJ whole genome shotgun (WGS) entry which is preliminary data.</text>
</comment>
<dbReference type="EMBL" id="JAUSTM010000006">
    <property type="protein sequence ID" value="MDQ0222339.1"/>
    <property type="molecule type" value="Genomic_DNA"/>
</dbReference>
<dbReference type="Proteomes" id="UP001223079">
    <property type="component" value="Unassembled WGS sequence"/>
</dbReference>
<sequence>MEWIGLEINIYLCNQFVKLVLGNVLITNLRKTDIRSFYIFLAEERKVKVNTIDSIHTVLHQVLEITVEDCPALPH</sequence>
<proteinExistence type="predicted"/>
<name>A0ABT9YQR2_9STRE</name>
<evidence type="ECO:0000256" key="1">
    <source>
        <dbReference type="ARBA" id="ARBA00023125"/>
    </source>
</evidence>
<keyword evidence="1" id="KW-0238">DNA-binding</keyword>
<evidence type="ECO:0000313" key="2">
    <source>
        <dbReference type="EMBL" id="MDQ0222339.1"/>
    </source>
</evidence>
<keyword evidence="3" id="KW-1185">Reference proteome</keyword>
<dbReference type="Gene3D" id="1.10.150.130">
    <property type="match status" value="1"/>
</dbReference>
<reference evidence="2 3" key="1">
    <citation type="submission" date="2023-07" db="EMBL/GenBank/DDBJ databases">
        <title>Genomic Encyclopedia of Type Strains, Phase IV (KMG-IV): sequencing the most valuable type-strain genomes for metagenomic binning, comparative biology and taxonomic classification.</title>
        <authorList>
            <person name="Goeker M."/>
        </authorList>
    </citation>
    <scope>NUCLEOTIDE SEQUENCE [LARGE SCALE GENOMIC DNA]</scope>
    <source>
        <strain evidence="2 3">DSM 105143</strain>
    </source>
</reference>
<dbReference type="InterPro" id="IPR010998">
    <property type="entry name" value="Integrase_recombinase_N"/>
</dbReference>
<accession>A0ABT9YQR2</accession>
<evidence type="ECO:0000313" key="3">
    <source>
        <dbReference type="Proteomes" id="UP001223079"/>
    </source>
</evidence>
<protein>
    <submittedName>
        <fullName evidence="2">Uncharacterized protein</fullName>
    </submittedName>
</protein>
<organism evidence="2 3">
    <name type="scientific">Streptococcus moroccensis</name>
    <dbReference type="NCBI Taxonomy" id="1451356"/>
    <lineage>
        <taxon>Bacteria</taxon>
        <taxon>Bacillati</taxon>
        <taxon>Bacillota</taxon>
        <taxon>Bacilli</taxon>
        <taxon>Lactobacillales</taxon>
        <taxon>Streptococcaceae</taxon>
        <taxon>Streptococcus</taxon>
    </lineage>
</organism>
<gene>
    <name evidence="2" type="ORF">J2S23_000890</name>
</gene>